<dbReference type="Gene3D" id="1.10.10.10">
    <property type="entry name" value="Winged helix-like DNA-binding domain superfamily/Winged helix DNA-binding domain"/>
    <property type="match status" value="1"/>
</dbReference>
<dbReference type="InterPro" id="IPR000792">
    <property type="entry name" value="Tscrpt_reg_LuxR_C"/>
</dbReference>
<dbReference type="InterPro" id="IPR036388">
    <property type="entry name" value="WH-like_DNA-bd_sf"/>
</dbReference>
<dbReference type="KEGG" id="egd:GS424_001580"/>
<evidence type="ECO:0000313" key="4">
    <source>
        <dbReference type="EMBL" id="QOS68585.1"/>
    </source>
</evidence>
<dbReference type="Proteomes" id="UP000478463">
    <property type="component" value="Chromosome"/>
</dbReference>
<evidence type="ECO:0000313" key="5">
    <source>
        <dbReference type="Proteomes" id="UP000478463"/>
    </source>
</evidence>
<reference evidence="4 5" key="1">
    <citation type="submission" date="2020-10" db="EMBL/GenBank/DDBJ databases">
        <title>Eggerthella sp. nov., isolated from human feces.</title>
        <authorList>
            <person name="Yajun G."/>
        </authorList>
    </citation>
    <scope>NUCLEOTIDE SEQUENCE [LARGE SCALE GENOMIC DNA]</scope>
    <source>
        <strain evidence="4 5">HF-1101</strain>
    </source>
</reference>
<keyword evidence="2" id="KW-0238">DNA-binding</keyword>
<evidence type="ECO:0000256" key="1">
    <source>
        <dbReference type="ARBA" id="ARBA00023015"/>
    </source>
</evidence>
<dbReference type="PROSITE" id="PS00622">
    <property type="entry name" value="HTH_LUXR_1"/>
    <property type="match status" value="1"/>
</dbReference>
<dbReference type="SMART" id="SM00421">
    <property type="entry name" value="HTH_LUXR"/>
    <property type="match status" value="1"/>
</dbReference>
<dbReference type="AlphaFoldDB" id="A0A6L7IV69"/>
<sequence>MDMANRRWPSLALTSVLLVGSFSYLQTLLFRPKMLTAYLSGDALLVSVEAQTLITVAFIVLSCVLGAAAIRRRTRIGAAALRLSCAGLPLACSVLLATTQAPFVPLTVSVLLGVSCASQMQLNLKKRPFDARSSLDDYVLSALISLCLSSLLSHGGYVFAQTDAEGSLVLACIMTVTGCAICLVRATPSGQDEPSERAPGDAPLRWKMVAKSVAPILPAGIICSISLGMSLHNDLFEEALRAPGLFALGIALTVAVLLVLFRRWRERDDERDAEIVLAMAVPATIGILASFLAGVLDLSATFVLLVCSNLLFLSLTWVEVLHLYGRKALSSSALPFLSIILLLVAFAAGMTLSAVVPTAVANIVVPIAALAYLVFLVFHSQRELEYRPREQPSDNRLSYDLIRESACRSMGEDFRLSAKETEVLALLVTGISAPAIGKRLFISHETVKTHKYHIYQKMGVHNFEEAVDVFHRYADQACEAEARP</sequence>
<protein>
    <submittedName>
        <fullName evidence="4">Uncharacterized protein</fullName>
    </submittedName>
</protein>
<evidence type="ECO:0000256" key="3">
    <source>
        <dbReference type="ARBA" id="ARBA00023163"/>
    </source>
</evidence>
<proteinExistence type="predicted"/>
<dbReference type="CDD" id="cd06170">
    <property type="entry name" value="LuxR_C_like"/>
    <property type="match status" value="1"/>
</dbReference>
<name>A0A6L7IV69_9ACTN</name>
<dbReference type="PANTHER" id="PTHR44688:SF16">
    <property type="entry name" value="DNA-BINDING TRANSCRIPTIONAL ACTIVATOR DEVR_DOSR"/>
    <property type="match status" value="1"/>
</dbReference>
<dbReference type="Pfam" id="PF00196">
    <property type="entry name" value="GerE"/>
    <property type="match status" value="1"/>
</dbReference>
<dbReference type="RefSeq" id="WP_160942050.1">
    <property type="nucleotide sequence ID" value="NZ_CP063310.1"/>
</dbReference>
<keyword evidence="3" id="KW-0804">Transcription</keyword>
<keyword evidence="1" id="KW-0805">Transcription regulation</keyword>
<dbReference type="GO" id="GO:0006355">
    <property type="term" value="P:regulation of DNA-templated transcription"/>
    <property type="evidence" value="ECO:0007669"/>
    <property type="project" value="InterPro"/>
</dbReference>
<evidence type="ECO:0000256" key="2">
    <source>
        <dbReference type="ARBA" id="ARBA00023125"/>
    </source>
</evidence>
<dbReference type="SUPFAM" id="SSF46894">
    <property type="entry name" value="C-terminal effector domain of the bipartite response regulators"/>
    <property type="match status" value="1"/>
</dbReference>
<dbReference type="EMBL" id="CP063310">
    <property type="protein sequence ID" value="QOS68585.1"/>
    <property type="molecule type" value="Genomic_DNA"/>
</dbReference>
<organism evidence="4 5">
    <name type="scientific">Eggerthella guodeyinii</name>
    <dbReference type="NCBI Taxonomy" id="2690837"/>
    <lineage>
        <taxon>Bacteria</taxon>
        <taxon>Bacillati</taxon>
        <taxon>Actinomycetota</taxon>
        <taxon>Coriobacteriia</taxon>
        <taxon>Eggerthellales</taxon>
        <taxon>Eggerthellaceae</taxon>
        <taxon>Eggerthella</taxon>
    </lineage>
</organism>
<dbReference type="GO" id="GO:0003677">
    <property type="term" value="F:DNA binding"/>
    <property type="evidence" value="ECO:0007669"/>
    <property type="project" value="UniProtKB-KW"/>
</dbReference>
<dbReference type="PRINTS" id="PR00038">
    <property type="entry name" value="HTHLUXR"/>
</dbReference>
<dbReference type="PROSITE" id="PS50043">
    <property type="entry name" value="HTH_LUXR_2"/>
    <property type="match status" value="1"/>
</dbReference>
<accession>A0A6L7IV69</accession>
<dbReference type="PANTHER" id="PTHR44688">
    <property type="entry name" value="DNA-BINDING TRANSCRIPTIONAL ACTIVATOR DEVR_DOSR"/>
    <property type="match status" value="1"/>
</dbReference>
<dbReference type="InterPro" id="IPR016032">
    <property type="entry name" value="Sig_transdc_resp-reg_C-effctor"/>
</dbReference>
<gene>
    <name evidence="4" type="ORF">GS424_001580</name>
</gene>